<feature type="chain" id="PRO_5046282435" evidence="2">
    <location>
        <begin position="30"/>
        <end position="393"/>
    </location>
</feature>
<evidence type="ECO:0000256" key="2">
    <source>
        <dbReference type="SAM" id="SignalP"/>
    </source>
</evidence>
<dbReference type="Proteomes" id="UP001597097">
    <property type="component" value="Unassembled WGS sequence"/>
</dbReference>
<keyword evidence="1 2" id="KW-0732">Signal</keyword>
<reference evidence="5" key="1">
    <citation type="journal article" date="2019" name="Int. J. Syst. Evol. Microbiol.">
        <title>The Global Catalogue of Microorganisms (GCM) 10K type strain sequencing project: providing services to taxonomists for standard genome sequencing and annotation.</title>
        <authorList>
            <consortium name="The Broad Institute Genomics Platform"/>
            <consortium name="The Broad Institute Genome Sequencing Center for Infectious Disease"/>
            <person name="Wu L."/>
            <person name="Ma J."/>
        </authorList>
    </citation>
    <scope>NUCLEOTIDE SEQUENCE [LARGE SCALE GENOMIC DNA]</scope>
    <source>
        <strain evidence="5">CGMCC 1.15399</strain>
    </source>
</reference>
<dbReference type="Pfam" id="PF13458">
    <property type="entry name" value="Peripla_BP_6"/>
    <property type="match status" value="1"/>
</dbReference>
<dbReference type="RefSeq" id="WP_219534173.1">
    <property type="nucleotide sequence ID" value="NZ_JAHKRM010000021.1"/>
</dbReference>
<dbReference type="PANTHER" id="PTHR47235:SF1">
    <property type="entry name" value="BLR6548 PROTEIN"/>
    <property type="match status" value="1"/>
</dbReference>
<feature type="signal peptide" evidence="2">
    <location>
        <begin position="1"/>
        <end position="29"/>
    </location>
</feature>
<accession>A0ABW4GAY2</accession>
<gene>
    <name evidence="4" type="ORF">ACFSJ0_21635</name>
</gene>
<evidence type="ECO:0000313" key="5">
    <source>
        <dbReference type="Proteomes" id="UP001597097"/>
    </source>
</evidence>
<keyword evidence="5" id="KW-1185">Reference proteome</keyword>
<organism evidence="4 5">
    <name type="scientific">Nonomuraea guangzhouensis</name>
    <dbReference type="NCBI Taxonomy" id="1291555"/>
    <lineage>
        <taxon>Bacteria</taxon>
        <taxon>Bacillati</taxon>
        <taxon>Actinomycetota</taxon>
        <taxon>Actinomycetes</taxon>
        <taxon>Streptosporangiales</taxon>
        <taxon>Streptosporangiaceae</taxon>
        <taxon>Nonomuraea</taxon>
    </lineage>
</organism>
<dbReference type="EMBL" id="JBHUCM010000017">
    <property type="protein sequence ID" value="MFD1539670.1"/>
    <property type="molecule type" value="Genomic_DNA"/>
</dbReference>
<sequence>MRLHSTHLLTTCVAALVLATGACGGGSNAADDKEIKIGAWYPLTGPVAASGVPQRAGADAYFKMINDKGGINGRKINWIVKDNAFDPQQTVQIARELIGQDKVVAIVAANGTAQGEASFPFVLQQSKIPIFNELGGAATWYTPPRPGLFGIQTLYEDQAAALAAWAAEDGAKKVLVVHSDPAAFVNVAKQVAPVLQKVSPGSSAELLSVKFQSTDWSPTITQVKAKKPDAVIVILASPEAAAFLKEAKLQGLSVPTYGYAPTAAASTLTLAGDAAEGFKAVQLVKAPSDSDPSVKEFRDAMAKYEPKQAADFIALWGWASAKVFVQIAQTVQGPLTSQSLVQAYEKAGKIDPGVAPVMNFSAANHLGTRSVQKVIVKGGQFVAEGDFFTPPDR</sequence>
<comment type="caution">
    <text evidence="4">The sequence shown here is derived from an EMBL/GenBank/DDBJ whole genome shotgun (WGS) entry which is preliminary data.</text>
</comment>
<evidence type="ECO:0000259" key="3">
    <source>
        <dbReference type="Pfam" id="PF13458"/>
    </source>
</evidence>
<name>A0ABW4GAY2_9ACTN</name>
<dbReference type="InterPro" id="IPR028081">
    <property type="entry name" value="Leu-bd"/>
</dbReference>
<dbReference type="CDD" id="cd06343">
    <property type="entry name" value="PBP1_ABC_ligand_binding-like"/>
    <property type="match status" value="1"/>
</dbReference>
<proteinExistence type="predicted"/>
<evidence type="ECO:0000313" key="4">
    <source>
        <dbReference type="EMBL" id="MFD1539670.1"/>
    </source>
</evidence>
<dbReference type="PROSITE" id="PS51257">
    <property type="entry name" value="PROKAR_LIPOPROTEIN"/>
    <property type="match status" value="1"/>
</dbReference>
<feature type="domain" description="Leucine-binding protein" evidence="3">
    <location>
        <begin position="34"/>
        <end position="377"/>
    </location>
</feature>
<dbReference type="PANTHER" id="PTHR47235">
    <property type="entry name" value="BLR6548 PROTEIN"/>
    <property type="match status" value="1"/>
</dbReference>
<evidence type="ECO:0000256" key="1">
    <source>
        <dbReference type="ARBA" id="ARBA00022729"/>
    </source>
</evidence>
<protein>
    <submittedName>
        <fullName evidence="4">ABC transporter substrate-binding protein</fullName>
    </submittedName>
</protein>